<comment type="subcellular location">
    <subcellularLocation>
        <location evidence="1">Nucleus</location>
    </subcellularLocation>
</comment>
<dbReference type="GO" id="GO:0006355">
    <property type="term" value="P:regulation of DNA-templated transcription"/>
    <property type="evidence" value="ECO:0007669"/>
    <property type="project" value="TreeGrafter"/>
</dbReference>
<dbReference type="PANTHER" id="PTHR13286:SF6">
    <property type="entry name" value="HISTONE DEACETYLASE COMPLEX SUBUNIT SAP30L-RELATED"/>
    <property type="match status" value="1"/>
</dbReference>
<feature type="domain" description="Histone deacetylase complex subunit SAP30 Sin3 binding" evidence="8">
    <location>
        <begin position="55"/>
        <end position="104"/>
    </location>
</feature>
<gene>
    <name evidence="9" type="ORF">SPPG_08678</name>
</gene>
<name>A0A0L0H3Z3_SPIPD</name>
<evidence type="ECO:0000256" key="2">
    <source>
        <dbReference type="ARBA" id="ARBA00006283"/>
    </source>
</evidence>
<evidence type="ECO:0000259" key="8">
    <source>
        <dbReference type="Pfam" id="PF13867"/>
    </source>
</evidence>
<dbReference type="RefSeq" id="XP_016603962.1">
    <property type="nucleotide sequence ID" value="XM_016756829.1"/>
</dbReference>
<evidence type="ECO:0000256" key="4">
    <source>
        <dbReference type="ARBA" id="ARBA00023015"/>
    </source>
</evidence>
<evidence type="ECO:0000256" key="7">
    <source>
        <dbReference type="SAM" id="MobiDB-lite"/>
    </source>
</evidence>
<comment type="similarity">
    <text evidence="2">Belongs to the SAP30 family.</text>
</comment>
<dbReference type="VEuPathDB" id="FungiDB:SPPG_08678"/>
<dbReference type="STRING" id="645134.A0A0L0H3Z3"/>
<proteinExistence type="inferred from homology"/>
<dbReference type="InterPro" id="IPR025718">
    <property type="entry name" value="SAP30_Sin3-bd"/>
</dbReference>
<protein>
    <recommendedName>
        <fullName evidence="8">Histone deacetylase complex subunit SAP30 Sin3 binding domain-containing protein</fullName>
    </recommendedName>
</protein>
<dbReference type="OMA" id="RERAYDP"/>
<dbReference type="GO" id="GO:0003712">
    <property type="term" value="F:transcription coregulator activity"/>
    <property type="evidence" value="ECO:0007669"/>
    <property type="project" value="TreeGrafter"/>
</dbReference>
<evidence type="ECO:0000256" key="6">
    <source>
        <dbReference type="ARBA" id="ARBA00023242"/>
    </source>
</evidence>
<keyword evidence="6" id="KW-0539">Nucleus</keyword>
<keyword evidence="4" id="KW-0805">Transcription regulation</keyword>
<keyword evidence="3" id="KW-0678">Repressor</keyword>
<dbReference type="InParanoid" id="A0A0L0H3Z3"/>
<evidence type="ECO:0000256" key="1">
    <source>
        <dbReference type="ARBA" id="ARBA00004123"/>
    </source>
</evidence>
<dbReference type="Proteomes" id="UP000053201">
    <property type="component" value="Unassembled WGS sequence"/>
</dbReference>
<dbReference type="InterPro" id="IPR024145">
    <property type="entry name" value="His_deAcase_SAP30/SAP30L"/>
</dbReference>
<dbReference type="GeneID" id="27691823"/>
<evidence type="ECO:0000313" key="9">
    <source>
        <dbReference type="EMBL" id="KNC95922.1"/>
    </source>
</evidence>
<evidence type="ECO:0000256" key="5">
    <source>
        <dbReference type="ARBA" id="ARBA00023163"/>
    </source>
</evidence>
<dbReference type="OrthoDB" id="510958at2759"/>
<evidence type="ECO:0000256" key="3">
    <source>
        <dbReference type="ARBA" id="ARBA00022491"/>
    </source>
</evidence>
<dbReference type="AlphaFoldDB" id="A0A0L0H3Z3"/>
<dbReference type="GO" id="GO:0000118">
    <property type="term" value="C:histone deacetylase complex"/>
    <property type="evidence" value="ECO:0007669"/>
    <property type="project" value="TreeGrafter"/>
</dbReference>
<keyword evidence="10" id="KW-1185">Reference proteome</keyword>
<sequence length="121" mass="13825">MSTKVKTIGNGSHHSLMSSAPKPDSLKKKPTKPSSAKKAEDHVSQVDFSTMDDRVLRRYKRTFKLRAKSSKESRDELVSSVTKHFLQQEINEKDTITFFIYTLRNQENVYKLPPKVPVVSS</sequence>
<dbReference type="PANTHER" id="PTHR13286">
    <property type="entry name" value="SAP30"/>
    <property type="match status" value="1"/>
</dbReference>
<feature type="region of interest" description="Disordered" evidence="7">
    <location>
        <begin position="1"/>
        <end position="44"/>
    </location>
</feature>
<dbReference type="Gene3D" id="6.10.160.20">
    <property type="match status" value="1"/>
</dbReference>
<dbReference type="EMBL" id="KQ257473">
    <property type="protein sequence ID" value="KNC95922.1"/>
    <property type="molecule type" value="Genomic_DNA"/>
</dbReference>
<accession>A0A0L0H3Z3</accession>
<reference evidence="9 10" key="1">
    <citation type="submission" date="2009-08" db="EMBL/GenBank/DDBJ databases">
        <title>The Genome Sequence of Spizellomyces punctatus strain DAOM BR117.</title>
        <authorList>
            <consortium name="The Broad Institute Genome Sequencing Platform"/>
            <person name="Russ C."/>
            <person name="Cuomo C."/>
            <person name="Shea T."/>
            <person name="Young S.K."/>
            <person name="Zeng Q."/>
            <person name="Koehrsen M."/>
            <person name="Haas B."/>
            <person name="Borodovsky M."/>
            <person name="Guigo R."/>
            <person name="Alvarado L."/>
            <person name="Berlin A."/>
            <person name="Bochicchio J."/>
            <person name="Borenstein D."/>
            <person name="Chapman S."/>
            <person name="Chen Z."/>
            <person name="Engels R."/>
            <person name="Freedman E."/>
            <person name="Gellesch M."/>
            <person name="Goldberg J."/>
            <person name="Griggs A."/>
            <person name="Gujja S."/>
            <person name="Heiman D."/>
            <person name="Hepburn T."/>
            <person name="Howarth C."/>
            <person name="Jen D."/>
            <person name="Larson L."/>
            <person name="Lewis B."/>
            <person name="Mehta T."/>
            <person name="Park D."/>
            <person name="Pearson M."/>
            <person name="Roberts A."/>
            <person name="Saif S."/>
            <person name="Shenoy N."/>
            <person name="Sisk P."/>
            <person name="Stolte C."/>
            <person name="Sykes S."/>
            <person name="Thomson T."/>
            <person name="Walk T."/>
            <person name="White J."/>
            <person name="Yandava C."/>
            <person name="Burger G."/>
            <person name="Gray M.W."/>
            <person name="Holland P.W.H."/>
            <person name="King N."/>
            <person name="Lang F.B.F."/>
            <person name="Roger A.J."/>
            <person name="Ruiz-Trillo I."/>
            <person name="Lander E."/>
            <person name="Nusbaum C."/>
        </authorList>
    </citation>
    <scope>NUCLEOTIDE SEQUENCE [LARGE SCALE GENOMIC DNA]</scope>
    <source>
        <strain evidence="9 10">DAOM BR117</strain>
    </source>
</reference>
<dbReference type="InterPro" id="IPR038291">
    <property type="entry name" value="SAP30_C_sf"/>
</dbReference>
<organism evidence="9 10">
    <name type="scientific">Spizellomyces punctatus (strain DAOM BR117)</name>
    <dbReference type="NCBI Taxonomy" id="645134"/>
    <lineage>
        <taxon>Eukaryota</taxon>
        <taxon>Fungi</taxon>
        <taxon>Fungi incertae sedis</taxon>
        <taxon>Chytridiomycota</taxon>
        <taxon>Chytridiomycota incertae sedis</taxon>
        <taxon>Chytridiomycetes</taxon>
        <taxon>Spizellomycetales</taxon>
        <taxon>Spizellomycetaceae</taxon>
        <taxon>Spizellomyces</taxon>
    </lineage>
</organism>
<feature type="compositionally biased region" description="Polar residues" evidence="7">
    <location>
        <begin position="1"/>
        <end position="18"/>
    </location>
</feature>
<evidence type="ECO:0000313" key="10">
    <source>
        <dbReference type="Proteomes" id="UP000053201"/>
    </source>
</evidence>
<dbReference type="eggNOG" id="ENOG502T7EU">
    <property type="taxonomic scope" value="Eukaryota"/>
</dbReference>
<dbReference type="Pfam" id="PF13867">
    <property type="entry name" value="SAP30_Sin3_bdg"/>
    <property type="match status" value="1"/>
</dbReference>
<keyword evidence="5" id="KW-0804">Transcription</keyword>